<keyword evidence="5" id="KW-1185">Reference proteome</keyword>
<dbReference type="PANTHER" id="PTHR43157">
    <property type="entry name" value="PHOSPHATIDYLINOSITOL-GLYCAN BIOSYNTHESIS CLASS F PROTEIN-RELATED"/>
    <property type="match status" value="1"/>
</dbReference>
<accession>A0A2S5TF71</accession>
<comment type="similarity">
    <text evidence="1">Belongs to the short-chain dehydrogenases/reductases (SDR) family.</text>
</comment>
<dbReference type="Gene3D" id="3.40.50.720">
    <property type="entry name" value="NAD(P)-binding Rossmann-like Domain"/>
    <property type="match status" value="1"/>
</dbReference>
<dbReference type="Proteomes" id="UP000238220">
    <property type="component" value="Unassembled WGS sequence"/>
</dbReference>
<keyword evidence="2" id="KW-0560">Oxidoreductase</keyword>
<dbReference type="InterPro" id="IPR036291">
    <property type="entry name" value="NAD(P)-bd_dom_sf"/>
</dbReference>
<dbReference type="Pfam" id="PF00106">
    <property type="entry name" value="adh_short"/>
    <property type="match status" value="1"/>
</dbReference>
<gene>
    <name evidence="4" type="ORF">C3942_12190</name>
</gene>
<dbReference type="OrthoDB" id="5786478at2"/>
<dbReference type="PANTHER" id="PTHR43157:SF31">
    <property type="entry name" value="PHOSPHATIDYLINOSITOL-GLYCAN BIOSYNTHESIS CLASS F PROTEIN"/>
    <property type="match status" value="1"/>
</dbReference>
<dbReference type="InterPro" id="IPR002347">
    <property type="entry name" value="SDR_fam"/>
</dbReference>
<evidence type="ECO:0000256" key="1">
    <source>
        <dbReference type="ARBA" id="ARBA00006484"/>
    </source>
</evidence>
<comment type="caution">
    <text evidence="4">The sequence shown here is derived from an EMBL/GenBank/DDBJ whole genome shotgun (WGS) entry which is preliminary data.</text>
</comment>
<dbReference type="InterPro" id="IPR057326">
    <property type="entry name" value="KR_dom"/>
</dbReference>
<evidence type="ECO:0000313" key="5">
    <source>
        <dbReference type="Proteomes" id="UP000238220"/>
    </source>
</evidence>
<evidence type="ECO:0000313" key="4">
    <source>
        <dbReference type="EMBL" id="PPE73557.1"/>
    </source>
</evidence>
<dbReference type="SMART" id="SM00822">
    <property type="entry name" value="PKS_KR"/>
    <property type="match status" value="1"/>
</dbReference>
<protein>
    <submittedName>
        <fullName evidence="4">Short-chain dehydrogenase</fullName>
    </submittedName>
</protein>
<evidence type="ECO:0000259" key="3">
    <source>
        <dbReference type="SMART" id="SM00822"/>
    </source>
</evidence>
<feature type="domain" description="Ketoreductase" evidence="3">
    <location>
        <begin position="3"/>
        <end position="167"/>
    </location>
</feature>
<name>A0A2S5TF71_9GAMM</name>
<proteinExistence type="inferred from homology"/>
<evidence type="ECO:0000256" key="2">
    <source>
        <dbReference type="ARBA" id="ARBA00023002"/>
    </source>
</evidence>
<dbReference type="RefSeq" id="WP_104230619.1">
    <property type="nucleotide sequence ID" value="NZ_PSNW01000006.1"/>
</dbReference>
<dbReference type="EMBL" id="PSNW01000006">
    <property type="protein sequence ID" value="PPE73557.1"/>
    <property type="molecule type" value="Genomic_DNA"/>
</dbReference>
<sequence>MSRTVLITGGNSGIGYEMALALAKGGDRVIIAARDEAKSAAAVESIKAASPGARIAALKLDLSDFGQVDRFADYLLKRVPTIDVLILNAGVYTAKLHTLPNGYEAMIGVMHFGHFRLTQRLLDAVVAAPQGRIIVTSSVMHKIARIDARSFTDPRRHPTGLHAYGQAKLANLLFVRELARRLKNTRVTVNAFHPGAVATDIYRQLPAPLARLMKAFMLTPQQGADTAVWMATDDKFKGVSGKYYVSRHRRRGSANSRDMDLAARLWRLSEKAMGAA</sequence>
<reference evidence="4 5" key="1">
    <citation type="submission" date="2018-02" db="EMBL/GenBank/DDBJ databases">
        <title>Genome sequencing of Solimonas sp. HR-BB.</title>
        <authorList>
            <person name="Lee Y."/>
            <person name="Jeon C.O."/>
        </authorList>
    </citation>
    <scope>NUCLEOTIDE SEQUENCE [LARGE SCALE GENOMIC DNA]</scope>
    <source>
        <strain evidence="4 5">HR-BB</strain>
    </source>
</reference>
<dbReference type="GO" id="GO:0016491">
    <property type="term" value="F:oxidoreductase activity"/>
    <property type="evidence" value="ECO:0007669"/>
    <property type="project" value="UniProtKB-KW"/>
</dbReference>
<dbReference type="SUPFAM" id="SSF51735">
    <property type="entry name" value="NAD(P)-binding Rossmann-fold domains"/>
    <property type="match status" value="1"/>
</dbReference>
<dbReference type="PRINTS" id="PR00081">
    <property type="entry name" value="GDHRDH"/>
</dbReference>
<dbReference type="CDD" id="cd05327">
    <property type="entry name" value="retinol-DH_like_SDR_c_like"/>
    <property type="match status" value="1"/>
</dbReference>
<dbReference type="AlphaFoldDB" id="A0A2S5TF71"/>
<organism evidence="4 5">
    <name type="scientific">Solimonas fluminis</name>
    <dbReference type="NCBI Taxonomy" id="2086571"/>
    <lineage>
        <taxon>Bacteria</taxon>
        <taxon>Pseudomonadati</taxon>
        <taxon>Pseudomonadota</taxon>
        <taxon>Gammaproteobacteria</taxon>
        <taxon>Nevskiales</taxon>
        <taxon>Nevskiaceae</taxon>
        <taxon>Solimonas</taxon>
    </lineage>
</organism>